<feature type="transmembrane region" description="Helical" evidence="5">
    <location>
        <begin position="267"/>
        <end position="287"/>
    </location>
</feature>
<comment type="similarity">
    <text evidence="5">Belongs to the UPF0182 family.</text>
</comment>
<feature type="transmembrane region" description="Helical" evidence="5">
    <location>
        <begin position="189"/>
        <end position="211"/>
    </location>
</feature>
<proteinExistence type="inferred from homology"/>
<evidence type="ECO:0000313" key="7">
    <source>
        <dbReference type="EMBL" id="GEK82833.1"/>
    </source>
</evidence>
<organism evidence="7 8">
    <name type="scientific">Frigoribacterium faeni</name>
    <dbReference type="NCBI Taxonomy" id="145483"/>
    <lineage>
        <taxon>Bacteria</taxon>
        <taxon>Bacillati</taxon>
        <taxon>Actinomycetota</taxon>
        <taxon>Actinomycetes</taxon>
        <taxon>Micrococcales</taxon>
        <taxon>Microbacteriaceae</taxon>
        <taxon>Frigoribacterium</taxon>
    </lineage>
</organism>
<feature type="transmembrane region" description="Helical" evidence="5">
    <location>
        <begin position="95"/>
        <end position="116"/>
    </location>
</feature>
<feature type="compositionally biased region" description="Gly residues" evidence="6">
    <location>
        <begin position="885"/>
        <end position="901"/>
    </location>
</feature>
<accession>A0ABQ0UNE9</accession>
<keyword evidence="8" id="KW-1185">Reference proteome</keyword>
<dbReference type="Proteomes" id="UP000321154">
    <property type="component" value="Unassembled WGS sequence"/>
</dbReference>
<feature type="transmembrane region" description="Helical" evidence="5">
    <location>
        <begin position="7"/>
        <end position="30"/>
    </location>
</feature>
<evidence type="ECO:0000256" key="5">
    <source>
        <dbReference type="HAMAP-Rule" id="MF_01600"/>
    </source>
</evidence>
<comment type="caution">
    <text evidence="7">The sequence shown here is derived from an EMBL/GenBank/DDBJ whole genome shotgun (WGS) entry which is preliminary data.</text>
</comment>
<feature type="region of interest" description="Disordered" evidence="6">
    <location>
        <begin position="872"/>
        <end position="914"/>
    </location>
</feature>
<comment type="subcellular location">
    <subcellularLocation>
        <location evidence="5">Cell membrane</location>
        <topology evidence="5">Multi-pass membrane protein</topology>
    </subcellularLocation>
</comment>
<keyword evidence="4 5" id="KW-0472">Membrane</keyword>
<evidence type="ECO:0000313" key="8">
    <source>
        <dbReference type="Proteomes" id="UP000321154"/>
    </source>
</evidence>
<keyword evidence="1 5" id="KW-1003">Cell membrane</keyword>
<keyword evidence="2 5" id="KW-0812">Transmembrane</keyword>
<feature type="compositionally biased region" description="Low complexity" evidence="6">
    <location>
        <begin position="902"/>
        <end position="914"/>
    </location>
</feature>
<name>A0ABQ0UNE9_9MICO</name>
<keyword evidence="3 5" id="KW-1133">Transmembrane helix</keyword>
<dbReference type="HAMAP" id="MF_01600">
    <property type="entry name" value="UPF0182"/>
    <property type="match status" value="1"/>
</dbReference>
<evidence type="ECO:0000256" key="3">
    <source>
        <dbReference type="ARBA" id="ARBA00022989"/>
    </source>
</evidence>
<dbReference type="PANTHER" id="PTHR39344">
    <property type="entry name" value="UPF0182 PROTEIN SLL1060"/>
    <property type="match status" value="1"/>
</dbReference>
<feature type="transmembrane region" description="Helical" evidence="5">
    <location>
        <begin position="152"/>
        <end position="177"/>
    </location>
</feature>
<feature type="transmembrane region" description="Helical" evidence="5">
    <location>
        <begin position="42"/>
        <end position="63"/>
    </location>
</feature>
<protein>
    <recommendedName>
        <fullName evidence="5">UPF0182 protein FFA01_11420</fullName>
    </recommendedName>
</protein>
<dbReference type="EMBL" id="BJUV01000008">
    <property type="protein sequence ID" value="GEK82833.1"/>
    <property type="molecule type" value="Genomic_DNA"/>
</dbReference>
<feature type="transmembrane region" description="Helical" evidence="5">
    <location>
        <begin position="242"/>
        <end position="260"/>
    </location>
</feature>
<reference evidence="7 8" key="1">
    <citation type="submission" date="2019-07" db="EMBL/GenBank/DDBJ databases">
        <title>Whole genome shotgun sequence of Frigoribacterium faeni NBRC 103066.</title>
        <authorList>
            <person name="Hosoyama A."/>
            <person name="Uohara A."/>
            <person name="Ohji S."/>
            <person name="Ichikawa N."/>
        </authorList>
    </citation>
    <scope>NUCLEOTIDE SEQUENCE [LARGE SCALE GENOMIC DNA]</scope>
    <source>
        <strain evidence="7 8">NBRC 103066</strain>
    </source>
</reference>
<dbReference type="InterPro" id="IPR005372">
    <property type="entry name" value="UPF0182"/>
</dbReference>
<evidence type="ECO:0000256" key="2">
    <source>
        <dbReference type="ARBA" id="ARBA00022692"/>
    </source>
</evidence>
<dbReference type="Pfam" id="PF03699">
    <property type="entry name" value="UPF0182"/>
    <property type="match status" value="1"/>
</dbReference>
<dbReference type="PANTHER" id="PTHR39344:SF1">
    <property type="entry name" value="UPF0182 PROTEIN SLL1060"/>
    <property type="match status" value="1"/>
</dbReference>
<evidence type="ECO:0000256" key="1">
    <source>
        <dbReference type="ARBA" id="ARBA00022475"/>
    </source>
</evidence>
<evidence type="ECO:0000256" key="4">
    <source>
        <dbReference type="ARBA" id="ARBA00023136"/>
    </source>
</evidence>
<sequence>MPILVTVAILAALVIAFFIFSSLLTDYMWFDQLGFANVLTTQWIASAVMFFIGFLAMAVPVYVSIDIAFRFRPVYAKLNSQLDRYQQVIEPLRRVVVLGVPIVLGLFAGIASSTSWEVALQWLNRTPFGTTDPQFGLDVGFYVFSLPFFQGVVGFASAVVLISGLAAVATSYLYGALRFTGREVRISKVARIQLAITAALYLLLQGVSLWLDQYATLTDGANKLLTGATYADDAAGIPGKQILALAAGLVAVLFIVTAIIGRWRLPVIGTAALIIISIIVGGIYPWIVQRFQVEPSERTVEAPFIENNIQATREAYGVADVEEQTYDAQSDAEAGALAGDAVTTANIRIIDPALVTDAFAQLQQYRQYYSFPQQLSVDRYTIDGNTQDTVIAVRELNTDQLGASATPYNTTFVYTHGYGVVAAYGNQRSADGQPVFLESGIPVTGALGDADAYEPRIYFGQESPTYSIVGGNGDNDIELDYPSGSNDNGTNQTTTFDGDGGPKLDSAFKKLIYAIKFQSEQIFLSDAVNDESQILYDRDPSERVQKVAPYLTLDSAPYPAVVDGKVVWIVDGYTTTREYPYSKPQALSDAIADTYTERPTYASNEINYIRNSVKATVDAYDGSVNLYAWDTEDPILKTWQKIYPSTLTPLSEMSVDLMEHVRYPQDMFKVQRAILGTYHVTDSDSFYSSDDAWVTPNEPTSNAASPPLQPPYYLTLQLPDQDPAFSIYSTYIPQQSGENARNVLTGYLAANADAGSTPGEVADSYGELTLLTLPRTDTLPGPGQVQNNFNTDTAVANQLALLTRGDTSVVRGNLLTLPVGGGLLYVQPIYVTSNSETSYPVLQRILVSFGDQIAFEDTLDGALDALFGGNSGATAGDNGVPSTGDGTGDTGGDTGDTGGDTGATDPGTGTGTTNAALDQALADAQAALDDRAAAYADNDLVAAAEADARLQTALEDAVAASGE</sequence>
<gene>
    <name evidence="7" type="ORF">FFA01_11420</name>
</gene>
<evidence type="ECO:0000256" key="6">
    <source>
        <dbReference type="SAM" id="MobiDB-lite"/>
    </source>
</evidence>